<dbReference type="InterPro" id="IPR011576">
    <property type="entry name" value="Pyridox_Oxase_N"/>
</dbReference>
<dbReference type="PANTHER" id="PTHR35176:SF2">
    <property type="entry name" value="F420H(2)-DEPENDENT REDUCTASE RV1155"/>
    <property type="match status" value="1"/>
</dbReference>
<dbReference type="STRING" id="419479.SAMN04488563_0627"/>
<dbReference type="PANTHER" id="PTHR35176">
    <property type="entry name" value="HEME OXYGENASE HI_0854-RELATED"/>
    <property type="match status" value="1"/>
</dbReference>
<evidence type="ECO:0000259" key="2">
    <source>
        <dbReference type="Pfam" id="PF01243"/>
    </source>
</evidence>
<dbReference type="InterPro" id="IPR019967">
    <property type="entry name" value="F420-dep_enz_PPOX_Rv0121"/>
</dbReference>
<accession>A0A1H2GQP0</accession>
<dbReference type="Gene3D" id="2.30.110.10">
    <property type="entry name" value="Electron Transport, Fmn-binding Protein, Chain A"/>
    <property type="match status" value="1"/>
</dbReference>
<dbReference type="RefSeq" id="WP_201777953.1">
    <property type="nucleotide sequence ID" value="NZ_KQ061219.1"/>
</dbReference>
<evidence type="ECO:0000313" key="3">
    <source>
        <dbReference type="EMBL" id="SDU21930.1"/>
    </source>
</evidence>
<reference evidence="4" key="1">
    <citation type="submission" date="2016-10" db="EMBL/GenBank/DDBJ databases">
        <authorList>
            <person name="Varghese N."/>
            <person name="Submissions S."/>
        </authorList>
    </citation>
    <scope>NUCLEOTIDE SEQUENCE [LARGE SCALE GENOMIC DNA]</scope>
    <source>
        <strain evidence="4">DSM 45079</strain>
    </source>
</reference>
<gene>
    <name evidence="3" type="ORF">SAMN04488563_0627</name>
</gene>
<protein>
    <submittedName>
        <fullName evidence="3">PPOX class probable F420-dependent enzyme, Rv0121 family</fullName>
    </submittedName>
</protein>
<dbReference type="GO" id="GO:0005829">
    <property type="term" value="C:cytosol"/>
    <property type="evidence" value="ECO:0007669"/>
    <property type="project" value="TreeGrafter"/>
</dbReference>
<dbReference type="GO" id="GO:0016627">
    <property type="term" value="F:oxidoreductase activity, acting on the CH-CH group of donors"/>
    <property type="evidence" value="ECO:0007669"/>
    <property type="project" value="TreeGrafter"/>
</dbReference>
<dbReference type="InterPro" id="IPR052019">
    <property type="entry name" value="F420H2_bilvrd_red/Heme_oxyg"/>
</dbReference>
<dbReference type="GO" id="GO:0070967">
    <property type="term" value="F:coenzyme F420 binding"/>
    <property type="evidence" value="ECO:0007669"/>
    <property type="project" value="TreeGrafter"/>
</dbReference>
<proteinExistence type="predicted"/>
<name>A0A1H2GQP0_9ACTN</name>
<sequence length="142" mass="15795">MRLTPEVCRQRMAAARVAHLATTGADGRPHLVPITFALVSASGTDRVAIAVDQKPKTTLALQRLRNIAENPFVAIMCDHYDEDWTRLWWVRADGRAVVLDDGRGRDGALVVLSLRYGQYRADPPRGPIILIEITAWSGWSYA</sequence>
<dbReference type="NCBIfam" id="TIGR03668">
    <property type="entry name" value="Rv0121_F420"/>
    <property type="match status" value="1"/>
</dbReference>
<dbReference type="EMBL" id="LT629791">
    <property type="protein sequence ID" value="SDU21930.1"/>
    <property type="molecule type" value="Genomic_DNA"/>
</dbReference>
<dbReference type="Proteomes" id="UP000182977">
    <property type="component" value="Chromosome I"/>
</dbReference>
<dbReference type="AlphaFoldDB" id="A0A1H2GQP0"/>
<evidence type="ECO:0000256" key="1">
    <source>
        <dbReference type="ARBA" id="ARBA00023002"/>
    </source>
</evidence>
<dbReference type="SUPFAM" id="SSF50475">
    <property type="entry name" value="FMN-binding split barrel"/>
    <property type="match status" value="1"/>
</dbReference>
<evidence type="ECO:0000313" key="4">
    <source>
        <dbReference type="Proteomes" id="UP000182977"/>
    </source>
</evidence>
<dbReference type="InterPro" id="IPR012349">
    <property type="entry name" value="Split_barrel_FMN-bd"/>
</dbReference>
<organism evidence="3 4">
    <name type="scientific">Jiangella alkaliphila</name>
    <dbReference type="NCBI Taxonomy" id="419479"/>
    <lineage>
        <taxon>Bacteria</taxon>
        <taxon>Bacillati</taxon>
        <taxon>Actinomycetota</taxon>
        <taxon>Actinomycetes</taxon>
        <taxon>Jiangellales</taxon>
        <taxon>Jiangellaceae</taxon>
        <taxon>Jiangella</taxon>
    </lineage>
</organism>
<feature type="domain" description="Pyridoxamine 5'-phosphate oxidase N-terminal" evidence="2">
    <location>
        <begin position="6"/>
        <end position="139"/>
    </location>
</feature>
<keyword evidence="4" id="KW-1185">Reference proteome</keyword>
<keyword evidence="1" id="KW-0560">Oxidoreductase</keyword>
<dbReference type="Pfam" id="PF01243">
    <property type="entry name" value="PNPOx_N"/>
    <property type="match status" value="1"/>
</dbReference>